<name>A0A7K1SIA5_9BACT</name>
<reference evidence="2 3" key="1">
    <citation type="submission" date="2019-12" db="EMBL/GenBank/DDBJ databases">
        <title>Spirosoma sp. HMF4905 genome sequencing and assembly.</title>
        <authorList>
            <person name="Kang H."/>
            <person name="Cha I."/>
            <person name="Kim H."/>
            <person name="Joh K."/>
        </authorList>
    </citation>
    <scope>NUCLEOTIDE SEQUENCE [LARGE SCALE GENOMIC DNA]</scope>
    <source>
        <strain evidence="2 3">HMF4905</strain>
    </source>
</reference>
<dbReference type="InterPro" id="IPR025351">
    <property type="entry name" value="Pvc16_N"/>
</dbReference>
<sequence>MIAHALSIIVNELNRHLQSYNLPEDNQVDANQAVLGNLAEGLGSGGSDALVPRDRLVLSVVNIREEKTLKNLPNYVRNDAKLSVTYENPPIFLNFQILMASTHIKYPSALLMLSRGLQFFQYKKTFTQENVDPDSLNPPPALTNQRDQLEVFKLIFDLYSPTVEEINYLWGTLGGKQYPFALYTLRMLDLKFKAVLNESGLITDVVSDFYHKKPVRN</sequence>
<evidence type="ECO:0000313" key="2">
    <source>
        <dbReference type="EMBL" id="MVM33503.1"/>
    </source>
</evidence>
<evidence type="ECO:0000313" key="3">
    <source>
        <dbReference type="Proteomes" id="UP000436006"/>
    </source>
</evidence>
<accession>A0A7K1SIA5</accession>
<keyword evidence="3" id="KW-1185">Reference proteome</keyword>
<comment type="caution">
    <text evidence="2">The sequence shown here is derived from an EMBL/GenBank/DDBJ whole genome shotgun (WGS) entry which is preliminary data.</text>
</comment>
<evidence type="ECO:0000259" key="1">
    <source>
        <dbReference type="Pfam" id="PF14065"/>
    </source>
</evidence>
<organism evidence="2 3">
    <name type="scientific">Spirosoma arboris</name>
    <dbReference type="NCBI Taxonomy" id="2682092"/>
    <lineage>
        <taxon>Bacteria</taxon>
        <taxon>Pseudomonadati</taxon>
        <taxon>Bacteroidota</taxon>
        <taxon>Cytophagia</taxon>
        <taxon>Cytophagales</taxon>
        <taxon>Cytophagaceae</taxon>
        <taxon>Spirosoma</taxon>
    </lineage>
</organism>
<protein>
    <submittedName>
        <fullName evidence="2">DUF4255 domain-containing protein</fullName>
    </submittedName>
</protein>
<dbReference type="Pfam" id="PF14065">
    <property type="entry name" value="Pvc16_N"/>
    <property type="match status" value="1"/>
</dbReference>
<feature type="domain" description="Pvc16 N-terminal" evidence="1">
    <location>
        <begin position="8"/>
        <end position="202"/>
    </location>
</feature>
<dbReference type="RefSeq" id="WP_157588216.1">
    <property type="nucleotide sequence ID" value="NZ_WPIN01000011.1"/>
</dbReference>
<dbReference type="Proteomes" id="UP000436006">
    <property type="component" value="Unassembled WGS sequence"/>
</dbReference>
<proteinExistence type="predicted"/>
<dbReference type="AlphaFoldDB" id="A0A7K1SIA5"/>
<dbReference type="EMBL" id="WPIN01000011">
    <property type="protein sequence ID" value="MVM33503.1"/>
    <property type="molecule type" value="Genomic_DNA"/>
</dbReference>
<gene>
    <name evidence="2" type="ORF">GO755_25930</name>
</gene>